<evidence type="ECO:0000256" key="9">
    <source>
        <dbReference type="ARBA" id="ARBA00023136"/>
    </source>
</evidence>
<evidence type="ECO:0000256" key="1">
    <source>
        <dbReference type="ARBA" id="ARBA00004251"/>
    </source>
</evidence>
<dbReference type="InterPro" id="IPR003591">
    <property type="entry name" value="Leu-rich_rpt_typical-subtyp"/>
</dbReference>
<dbReference type="Pfam" id="PF08263">
    <property type="entry name" value="LRRNT_2"/>
    <property type="match status" value="2"/>
</dbReference>
<keyword evidence="5" id="KW-0812">Transmembrane</keyword>
<dbReference type="SMART" id="SM00369">
    <property type="entry name" value="LRR_TYP"/>
    <property type="match status" value="6"/>
</dbReference>
<keyword evidence="9" id="KW-0472">Membrane</keyword>
<evidence type="ECO:0000256" key="6">
    <source>
        <dbReference type="ARBA" id="ARBA00022729"/>
    </source>
</evidence>
<feature type="domain" description="Leucine-rich repeat-containing N-terminal plant-type" evidence="13">
    <location>
        <begin position="30"/>
        <end position="44"/>
    </location>
</feature>
<dbReference type="Pfam" id="PF13855">
    <property type="entry name" value="LRR_8"/>
    <property type="match status" value="3"/>
</dbReference>
<feature type="domain" description="Leucine-rich repeat-containing N-terminal plant-type" evidence="13">
    <location>
        <begin position="66"/>
        <end position="86"/>
    </location>
</feature>
<evidence type="ECO:0000256" key="4">
    <source>
        <dbReference type="ARBA" id="ARBA00022614"/>
    </source>
</evidence>
<name>A0ABU6SN42_9FABA</name>
<evidence type="ECO:0000259" key="13">
    <source>
        <dbReference type="Pfam" id="PF08263"/>
    </source>
</evidence>
<keyword evidence="7" id="KW-0677">Repeat</keyword>
<feature type="signal peptide" evidence="12">
    <location>
        <begin position="1"/>
        <end position="25"/>
    </location>
</feature>
<dbReference type="SUPFAM" id="SSF52058">
    <property type="entry name" value="L domain-like"/>
    <property type="match status" value="1"/>
</dbReference>
<dbReference type="Gene3D" id="3.80.10.10">
    <property type="entry name" value="Ribonuclease Inhibitor"/>
    <property type="match status" value="5"/>
</dbReference>
<feature type="non-terminal residue" evidence="14">
    <location>
        <position position="628"/>
    </location>
</feature>
<dbReference type="PANTHER" id="PTHR48061:SF50">
    <property type="entry name" value="LEUCINE-RICH REPEAT-CONTAINING N-TERMINAL PLANT-TYPE DOMAIN-CONTAINING PROTEIN"/>
    <property type="match status" value="1"/>
</dbReference>
<evidence type="ECO:0000256" key="7">
    <source>
        <dbReference type="ARBA" id="ARBA00022737"/>
    </source>
</evidence>
<evidence type="ECO:0000256" key="3">
    <source>
        <dbReference type="ARBA" id="ARBA00022475"/>
    </source>
</evidence>
<dbReference type="Pfam" id="PF00560">
    <property type="entry name" value="LRR_1"/>
    <property type="match status" value="5"/>
</dbReference>
<evidence type="ECO:0000256" key="10">
    <source>
        <dbReference type="ARBA" id="ARBA00023170"/>
    </source>
</evidence>
<evidence type="ECO:0000256" key="11">
    <source>
        <dbReference type="ARBA" id="ARBA00023180"/>
    </source>
</evidence>
<protein>
    <recommendedName>
        <fullName evidence="13">Leucine-rich repeat-containing N-terminal plant-type domain-containing protein</fullName>
    </recommendedName>
</protein>
<keyword evidence="3" id="KW-1003">Cell membrane</keyword>
<gene>
    <name evidence="14" type="ORF">PIB30_068628</name>
</gene>
<dbReference type="InterPro" id="IPR046956">
    <property type="entry name" value="RLP23-like"/>
</dbReference>
<evidence type="ECO:0000256" key="12">
    <source>
        <dbReference type="SAM" id="SignalP"/>
    </source>
</evidence>
<sequence length="628" mass="69585">MGYLIRVVLCVHVLLLFHFFACLSSHSCNPEDRTALLHFKTQLITDVTIYDKNEAYGGICPHVYPKMRTWDDNGTDCCSWMGVTCDSVSGHVIGLDLSCSGLVGKVHPNSTLFHLTHLHTLSFAYNMLLGSNQLPSQFGGFVSLTHLNLSACGFKGDFPSQISHLSKLQSLDLSYNYGLKWKDTTLKILLQNATALLEIVLDYTDMSSIGPTPSPLSLIANMSSLVTTLSLGNTGLRGHLTSHILCLPNLQELNLYGNENIQVYVPNLNCSSSLLSVLDLSFCQFTGSQIPSSFSNLTHLTSLGLSSSELNGSIPTLLSNLQHLTHLDLSDNKFSGQFPNVLAQLTNLQALTLWGNRLGGKLLLSSLANLTQLSLLDCSRNKFQGPLPNKITGFSNLTELDLSANLLNETIPSWCFSLPFLTSLDLSNNQFTGNISAISSHSLQVLHLCGNQLQGDIPESMFNLVNLTELCLSSGNWSGFLHFPQNLEAFSYKLTKLASLQLHQIDLTKFSKISWKFPKLKELELSENKLQGEVPHWIQDIDSLELLKLRYNQLSSIGQFTWYQLKYLDLSFNLVTDDNISFFCNATSLEIVNLSHNKFRGTISHCLANLSKLFVLDLQMNNLHGTLP</sequence>
<keyword evidence="4" id="KW-0433">Leucine-rich repeat</keyword>
<dbReference type="PANTHER" id="PTHR48061">
    <property type="entry name" value="LEUCINE-RICH REPEAT RECEPTOR PROTEIN KINASE EMS1-LIKE-RELATED"/>
    <property type="match status" value="1"/>
</dbReference>
<accession>A0ABU6SN42</accession>
<keyword evidence="6 12" id="KW-0732">Signal</keyword>
<keyword evidence="15" id="KW-1185">Reference proteome</keyword>
<evidence type="ECO:0000256" key="8">
    <source>
        <dbReference type="ARBA" id="ARBA00022989"/>
    </source>
</evidence>
<keyword evidence="10" id="KW-0675">Receptor</keyword>
<comment type="subcellular location">
    <subcellularLocation>
        <location evidence="1">Cell membrane</location>
        <topology evidence="1">Single-pass type I membrane protein</topology>
    </subcellularLocation>
</comment>
<feature type="chain" id="PRO_5046747884" description="Leucine-rich repeat-containing N-terminal plant-type domain-containing protein" evidence="12">
    <location>
        <begin position="26"/>
        <end position="628"/>
    </location>
</feature>
<dbReference type="Proteomes" id="UP001341840">
    <property type="component" value="Unassembled WGS sequence"/>
</dbReference>
<organism evidence="14 15">
    <name type="scientific">Stylosanthes scabra</name>
    <dbReference type="NCBI Taxonomy" id="79078"/>
    <lineage>
        <taxon>Eukaryota</taxon>
        <taxon>Viridiplantae</taxon>
        <taxon>Streptophyta</taxon>
        <taxon>Embryophyta</taxon>
        <taxon>Tracheophyta</taxon>
        <taxon>Spermatophyta</taxon>
        <taxon>Magnoliopsida</taxon>
        <taxon>eudicotyledons</taxon>
        <taxon>Gunneridae</taxon>
        <taxon>Pentapetalae</taxon>
        <taxon>rosids</taxon>
        <taxon>fabids</taxon>
        <taxon>Fabales</taxon>
        <taxon>Fabaceae</taxon>
        <taxon>Papilionoideae</taxon>
        <taxon>50 kb inversion clade</taxon>
        <taxon>dalbergioids sensu lato</taxon>
        <taxon>Dalbergieae</taxon>
        <taxon>Pterocarpus clade</taxon>
        <taxon>Stylosanthes</taxon>
    </lineage>
</organism>
<comment type="similarity">
    <text evidence="2">Belongs to the RLP family.</text>
</comment>
<evidence type="ECO:0000313" key="14">
    <source>
        <dbReference type="EMBL" id="MED6137822.1"/>
    </source>
</evidence>
<dbReference type="InterPro" id="IPR013210">
    <property type="entry name" value="LRR_N_plant-typ"/>
</dbReference>
<reference evidence="14 15" key="1">
    <citation type="journal article" date="2023" name="Plants (Basel)">
        <title>Bridging the Gap: Combining Genomics and Transcriptomics Approaches to Understand Stylosanthes scabra, an Orphan Legume from the Brazilian Caatinga.</title>
        <authorList>
            <person name="Ferreira-Neto J.R.C."/>
            <person name="da Silva M.D."/>
            <person name="Binneck E."/>
            <person name="de Melo N.F."/>
            <person name="da Silva R.H."/>
            <person name="de Melo A.L.T.M."/>
            <person name="Pandolfi V."/>
            <person name="Bustamante F.O."/>
            <person name="Brasileiro-Vidal A.C."/>
            <person name="Benko-Iseppon A.M."/>
        </authorList>
    </citation>
    <scope>NUCLEOTIDE SEQUENCE [LARGE SCALE GENOMIC DNA]</scope>
    <source>
        <tissue evidence="14">Leaves</tissue>
    </source>
</reference>
<proteinExistence type="inferred from homology"/>
<comment type="caution">
    <text evidence="14">The sequence shown here is derived from an EMBL/GenBank/DDBJ whole genome shotgun (WGS) entry which is preliminary data.</text>
</comment>
<dbReference type="InterPro" id="IPR001611">
    <property type="entry name" value="Leu-rich_rpt"/>
</dbReference>
<dbReference type="InterPro" id="IPR032675">
    <property type="entry name" value="LRR_dom_sf"/>
</dbReference>
<dbReference type="EMBL" id="JASCZI010061154">
    <property type="protein sequence ID" value="MED6137822.1"/>
    <property type="molecule type" value="Genomic_DNA"/>
</dbReference>
<evidence type="ECO:0000256" key="2">
    <source>
        <dbReference type="ARBA" id="ARBA00009592"/>
    </source>
</evidence>
<keyword evidence="8" id="KW-1133">Transmembrane helix</keyword>
<dbReference type="SUPFAM" id="SSF52047">
    <property type="entry name" value="RNI-like"/>
    <property type="match status" value="1"/>
</dbReference>
<evidence type="ECO:0000313" key="15">
    <source>
        <dbReference type="Proteomes" id="UP001341840"/>
    </source>
</evidence>
<keyword evidence="11" id="KW-0325">Glycoprotein</keyword>
<evidence type="ECO:0000256" key="5">
    <source>
        <dbReference type="ARBA" id="ARBA00022692"/>
    </source>
</evidence>